<feature type="domain" description="Ketopantoate reductase N-terminal" evidence="1">
    <location>
        <begin position="1"/>
        <end position="126"/>
    </location>
</feature>
<dbReference type="PANTHER" id="PTHR21708:SF26">
    <property type="entry name" value="2-DEHYDROPANTOATE 2-REDUCTASE"/>
    <property type="match status" value="1"/>
</dbReference>
<evidence type="ECO:0000259" key="1">
    <source>
        <dbReference type="Pfam" id="PF02558"/>
    </source>
</evidence>
<dbReference type="SUPFAM" id="SSF51735">
    <property type="entry name" value="NAD(P)-binding Rossmann-fold domains"/>
    <property type="match status" value="1"/>
</dbReference>
<name>A0A239BN48_9ACTN</name>
<reference evidence="3 4" key="1">
    <citation type="submission" date="2017-06" db="EMBL/GenBank/DDBJ databases">
        <authorList>
            <person name="Kim H.J."/>
            <person name="Triplett B.A."/>
        </authorList>
    </citation>
    <scope>NUCLEOTIDE SEQUENCE [LARGE SCALE GENOMIC DNA]</scope>
    <source>
        <strain evidence="3 4">CGMCC 4.1858</strain>
    </source>
</reference>
<dbReference type="AlphaFoldDB" id="A0A239BN48"/>
<evidence type="ECO:0000313" key="4">
    <source>
        <dbReference type="Proteomes" id="UP000198280"/>
    </source>
</evidence>
<dbReference type="InterPro" id="IPR013332">
    <property type="entry name" value="KPR_N"/>
</dbReference>
<dbReference type="SUPFAM" id="SSF48179">
    <property type="entry name" value="6-phosphogluconate dehydrogenase C-terminal domain-like"/>
    <property type="match status" value="1"/>
</dbReference>
<dbReference type="EMBL" id="FZOF01000003">
    <property type="protein sequence ID" value="SNS09276.1"/>
    <property type="molecule type" value="Genomic_DNA"/>
</dbReference>
<dbReference type="InterPro" id="IPR013752">
    <property type="entry name" value="KPA_reductase"/>
</dbReference>
<protein>
    <submittedName>
        <fullName evidence="3">2-dehydropantoate 2-reductase</fullName>
    </submittedName>
</protein>
<keyword evidence="4" id="KW-1185">Reference proteome</keyword>
<dbReference type="PANTHER" id="PTHR21708">
    <property type="entry name" value="PROBABLE 2-DEHYDROPANTOATE 2-REDUCTASE"/>
    <property type="match status" value="1"/>
</dbReference>
<dbReference type="InterPro" id="IPR008927">
    <property type="entry name" value="6-PGluconate_DH-like_C_sf"/>
</dbReference>
<dbReference type="Gene3D" id="3.40.50.720">
    <property type="entry name" value="NAD(P)-binding Rossmann-like Domain"/>
    <property type="match status" value="1"/>
</dbReference>
<dbReference type="InterPro" id="IPR036291">
    <property type="entry name" value="NAD(P)-bd_dom_sf"/>
</dbReference>
<sequence length="320" mass="33754">MGATIGGRLYESGHEVVLVARGAHLEALRDRGLTLRTPDGTLKLPVPVAAGPQELSLRADDVLVLAVKTQDTQAALDAWAPVADRLPLVCAQNGVANERMALRRFRDVYGMCVWLPSTHLEPGEVVAPCGPLTGILHLGRYPHGTDDLARAVSADLEKSSFAAPVVPDVMRWKYAKLLSNLGNAVEALCGGWDDTAAGLLERAKAEGTAVLDAAGIPYAGVEEQAAVRGDLVSLRPVDSFARGGGSSWQSLTRGTGSVEADWLNGEIVLLGRLHGIPVPVNETLRRLANRAARDRRAPGSLEPAQVAAAVEGRDPVGWGA</sequence>
<dbReference type="Gene3D" id="1.10.1040.10">
    <property type="entry name" value="N-(1-d-carboxylethyl)-l-norvaline Dehydrogenase, domain 2"/>
    <property type="match status" value="1"/>
</dbReference>
<accession>A0A239BN48</accession>
<evidence type="ECO:0000313" key="3">
    <source>
        <dbReference type="EMBL" id="SNS09276.1"/>
    </source>
</evidence>
<gene>
    <name evidence="3" type="ORF">SAMN05216252_10381</name>
</gene>
<feature type="domain" description="Ketopantoate reductase C-terminal" evidence="2">
    <location>
        <begin position="168"/>
        <end position="289"/>
    </location>
</feature>
<dbReference type="InterPro" id="IPR013328">
    <property type="entry name" value="6PGD_dom2"/>
</dbReference>
<dbReference type="GO" id="GO:0005737">
    <property type="term" value="C:cytoplasm"/>
    <property type="evidence" value="ECO:0007669"/>
    <property type="project" value="TreeGrafter"/>
</dbReference>
<dbReference type="InterPro" id="IPR051402">
    <property type="entry name" value="KPR-Related"/>
</dbReference>
<dbReference type="Proteomes" id="UP000198280">
    <property type="component" value="Unassembled WGS sequence"/>
</dbReference>
<evidence type="ECO:0000259" key="2">
    <source>
        <dbReference type="Pfam" id="PF08546"/>
    </source>
</evidence>
<organism evidence="3 4">
    <name type="scientific">Actinacidiphila glaucinigra</name>
    <dbReference type="NCBI Taxonomy" id="235986"/>
    <lineage>
        <taxon>Bacteria</taxon>
        <taxon>Bacillati</taxon>
        <taxon>Actinomycetota</taxon>
        <taxon>Actinomycetes</taxon>
        <taxon>Kitasatosporales</taxon>
        <taxon>Streptomycetaceae</taxon>
        <taxon>Actinacidiphila</taxon>
    </lineage>
</organism>
<dbReference type="Pfam" id="PF08546">
    <property type="entry name" value="ApbA_C"/>
    <property type="match status" value="1"/>
</dbReference>
<proteinExistence type="predicted"/>
<dbReference type="Pfam" id="PF02558">
    <property type="entry name" value="ApbA"/>
    <property type="match status" value="1"/>
</dbReference>